<gene>
    <name evidence="2" type="ORF">B6F84_01655</name>
</gene>
<dbReference type="KEGG" id="aman:B6F84_01655"/>
<evidence type="ECO:0000313" key="2">
    <source>
        <dbReference type="EMBL" id="ARM77012.1"/>
    </source>
</evidence>
<keyword evidence="3" id="KW-1185">Reference proteome</keyword>
<feature type="transmembrane region" description="Helical" evidence="1">
    <location>
        <begin position="147"/>
        <end position="167"/>
    </location>
</feature>
<evidence type="ECO:0008006" key="4">
    <source>
        <dbReference type="Google" id="ProtNLM"/>
    </source>
</evidence>
<keyword evidence="1" id="KW-0472">Membrane</keyword>
<dbReference type="STRING" id="282676.B6F84_01655"/>
<keyword evidence="1" id="KW-1133">Transmembrane helix</keyword>
<evidence type="ECO:0000313" key="3">
    <source>
        <dbReference type="Proteomes" id="UP000193404"/>
    </source>
</evidence>
<feature type="transmembrane region" description="Helical" evidence="1">
    <location>
        <begin position="12"/>
        <end position="31"/>
    </location>
</feature>
<dbReference type="Proteomes" id="UP000193404">
    <property type="component" value="Chromosome"/>
</dbReference>
<accession>A0A1W6K3J3</accession>
<name>A0A1W6K3J3_9CREN</name>
<keyword evidence="1" id="KW-0812">Transmembrane</keyword>
<evidence type="ECO:0000256" key="1">
    <source>
        <dbReference type="SAM" id="Phobius"/>
    </source>
</evidence>
<protein>
    <recommendedName>
        <fullName evidence="4">Cobalt ABC transporter permease</fullName>
    </recommendedName>
</protein>
<sequence length="169" mass="19535">MVVSIIMIAKRKLIFLVEILISIISYFILFYTHRLDLYIFTIRALVFINLYFILSGIVDKSTILDLFGEKGVPIVVALAYYPYFYQLSTEVAFYARARKIGFNIIKLSKPIIVELIRVAENLYIAYSVKLFGKYSGKKNYRPNKEDLFLVGIGVITLCLSLTLHFPWVI</sequence>
<proteinExistence type="predicted"/>
<reference evidence="2 3" key="1">
    <citation type="submission" date="2017-03" db="EMBL/GenBank/DDBJ databases">
        <title>Sulfur activation and transportation mechanism of thermophilic Archaea Acidianus manzaensis YN-25.</title>
        <authorList>
            <person name="Ma Y."/>
            <person name="Yang Y."/>
            <person name="Xia J."/>
        </authorList>
    </citation>
    <scope>NUCLEOTIDE SEQUENCE [LARGE SCALE GENOMIC DNA]</scope>
    <source>
        <strain evidence="2 3">YN-25</strain>
    </source>
</reference>
<dbReference type="EMBL" id="CP020477">
    <property type="protein sequence ID" value="ARM77012.1"/>
    <property type="molecule type" value="Genomic_DNA"/>
</dbReference>
<feature type="transmembrane region" description="Helical" evidence="1">
    <location>
        <begin position="37"/>
        <end position="58"/>
    </location>
</feature>
<dbReference type="OrthoDB" id="34561at2157"/>
<dbReference type="AlphaFoldDB" id="A0A1W6K3J3"/>
<organism evidence="2 3">
    <name type="scientific">Acidianus manzaensis</name>
    <dbReference type="NCBI Taxonomy" id="282676"/>
    <lineage>
        <taxon>Archaea</taxon>
        <taxon>Thermoproteota</taxon>
        <taxon>Thermoprotei</taxon>
        <taxon>Sulfolobales</taxon>
        <taxon>Sulfolobaceae</taxon>
        <taxon>Acidianus</taxon>
    </lineage>
</organism>